<accession>A0AA49JTC9</accession>
<evidence type="ECO:0000313" key="3">
    <source>
        <dbReference type="EMBL" id="WKW14432.1"/>
    </source>
</evidence>
<dbReference type="Proteomes" id="UP001229955">
    <property type="component" value="Chromosome"/>
</dbReference>
<feature type="chain" id="PRO_5041220586" description="Outer membrane protein beta-barrel domain-containing protein" evidence="1">
    <location>
        <begin position="30"/>
        <end position="224"/>
    </location>
</feature>
<dbReference type="RefSeq" id="WP_367887220.1">
    <property type="nucleotide sequence ID" value="NZ_CP130612.1"/>
</dbReference>
<dbReference type="EMBL" id="CP130612">
    <property type="protein sequence ID" value="WKW11522.1"/>
    <property type="molecule type" value="Genomic_DNA"/>
</dbReference>
<sequence>MTPTRTRRRGVPAAILGLLAAAMALPLHGATAQLIKVPMADARRMPVSVHASGGYFIAQNRFDGISGVNWFLGDTWQYRAGVDVGLKSGAIGVSGTLASVPIQRGNSTSSRGDIQLRQVLATFRSPEPRSFGQLFEIGVGLSQWANYSGTDALSDAEAKAQNAFAIAISYGFVMPLGERFALQLMQDYTTAIGSREGLPVGARRSQEQYTTRIGLRWRATGVER</sequence>
<accession>A0AA49JZ35</accession>
<keyword evidence="4" id="KW-1185">Reference proteome</keyword>
<dbReference type="EMBL" id="CP130613">
    <property type="protein sequence ID" value="WKW14432.1"/>
    <property type="molecule type" value="Genomic_DNA"/>
</dbReference>
<evidence type="ECO:0000256" key="1">
    <source>
        <dbReference type="SAM" id="SignalP"/>
    </source>
</evidence>
<evidence type="ECO:0000313" key="2">
    <source>
        <dbReference type="EMBL" id="WKW11522.1"/>
    </source>
</evidence>
<gene>
    <name evidence="2" type="ORF">Strain138_000777</name>
    <name evidence="3" type="ORF">Strain318_000777</name>
</gene>
<evidence type="ECO:0008006" key="5">
    <source>
        <dbReference type="Google" id="ProtNLM"/>
    </source>
</evidence>
<name>A0AA49JTC9_9BACT</name>
<feature type="signal peptide" evidence="1">
    <location>
        <begin position="1"/>
        <end position="29"/>
    </location>
</feature>
<dbReference type="KEGG" id="pspc:Strain318_000777"/>
<evidence type="ECO:0000313" key="4">
    <source>
        <dbReference type="Proteomes" id="UP001229955"/>
    </source>
</evidence>
<reference evidence="2" key="1">
    <citation type="submission" date="2023-07" db="EMBL/GenBank/DDBJ databases">
        <authorList>
            <person name="Haufschild T."/>
            <person name="Kallscheuer N."/>
            <person name="Hammer J."/>
            <person name="Kohn T."/>
            <person name="Kabuu M."/>
            <person name="Jogler M."/>
            <person name="Wohfarth N."/>
            <person name="Heuer A."/>
            <person name="Rohde M."/>
            <person name="van Teeseling M.C.F."/>
            <person name="Jogler C."/>
        </authorList>
    </citation>
    <scope>NUCLEOTIDE SEQUENCE</scope>
    <source>
        <strain evidence="2">Strain 138</strain>
        <strain evidence="3">Strain 318</strain>
    </source>
</reference>
<organism evidence="2">
    <name type="scientific">Pseudogemmatithrix spongiicola</name>
    <dbReference type="NCBI Taxonomy" id="3062599"/>
    <lineage>
        <taxon>Bacteria</taxon>
        <taxon>Pseudomonadati</taxon>
        <taxon>Gemmatimonadota</taxon>
        <taxon>Gemmatimonadia</taxon>
        <taxon>Gemmatimonadales</taxon>
        <taxon>Gemmatimonadaceae</taxon>
        <taxon>Pseudogemmatithrix</taxon>
    </lineage>
</organism>
<proteinExistence type="predicted"/>
<dbReference type="AlphaFoldDB" id="A0AA49JTC9"/>
<protein>
    <recommendedName>
        <fullName evidence="5">Outer membrane protein beta-barrel domain-containing protein</fullName>
    </recommendedName>
</protein>
<keyword evidence="1" id="KW-0732">Signal</keyword>